<dbReference type="EMBL" id="CM003372">
    <property type="protein sequence ID" value="KOM34705.1"/>
    <property type="molecule type" value="Genomic_DNA"/>
</dbReference>
<feature type="region of interest" description="Disordered" evidence="1">
    <location>
        <begin position="149"/>
        <end position="177"/>
    </location>
</feature>
<evidence type="ECO:0000259" key="2">
    <source>
        <dbReference type="Pfam" id="PF20167"/>
    </source>
</evidence>
<dbReference type="AlphaFoldDB" id="A0A0L9TVX6"/>
<reference evidence="4" key="1">
    <citation type="journal article" date="2015" name="Proc. Natl. Acad. Sci. U.S.A.">
        <title>Genome sequencing of adzuki bean (Vigna angularis) provides insight into high starch and low fat accumulation and domestication.</title>
        <authorList>
            <person name="Yang K."/>
            <person name="Tian Z."/>
            <person name="Chen C."/>
            <person name="Luo L."/>
            <person name="Zhao B."/>
            <person name="Wang Z."/>
            <person name="Yu L."/>
            <person name="Li Y."/>
            <person name="Sun Y."/>
            <person name="Li W."/>
            <person name="Chen Y."/>
            <person name="Li Y."/>
            <person name="Zhang Y."/>
            <person name="Ai D."/>
            <person name="Zhao J."/>
            <person name="Shang C."/>
            <person name="Ma Y."/>
            <person name="Wu B."/>
            <person name="Wang M."/>
            <person name="Gao L."/>
            <person name="Sun D."/>
            <person name="Zhang P."/>
            <person name="Guo F."/>
            <person name="Wang W."/>
            <person name="Li Y."/>
            <person name="Wang J."/>
            <person name="Varshney R.K."/>
            <person name="Wang J."/>
            <person name="Ling H.Q."/>
            <person name="Wan P."/>
        </authorList>
    </citation>
    <scope>NUCLEOTIDE SEQUENCE</scope>
    <source>
        <strain evidence="4">cv. Jingnong 6</strain>
    </source>
</reference>
<evidence type="ECO:0000313" key="3">
    <source>
        <dbReference type="EMBL" id="KOM34705.1"/>
    </source>
</evidence>
<proteinExistence type="predicted"/>
<feature type="compositionally biased region" description="Acidic residues" evidence="1">
    <location>
        <begin position="215"/>
        <end position="238"/>
    </location>
</feature>
<accession>A0A0L9TVX6</accession>
<evidence type="ECO:0000256" key="1">
    <source>
        <dbReference type="SAM" id="MobiDB-lite"/>
    </source>
</evidence>
<feature type="domain" description="Putative plant transposon protein" evidence="2">
    <location>
        <begin position="72"/>
        <end position="137"/>
    </location>
</feature>
<feature type="region of interest" description="Disordered" evidence="1">
    <location>
        <begin position="198"/>
        <end position="238"/>
    </location>
</feature>
<dbReference type="Pfam" id="PF20167">
    <property type="entry name" value="Transposase_32"/>
    <property type="match status" value="1"/>
</dbReference>
<name>A0A0L9TVX6_PHAAN</name>
<protein>
    <recommendedName>
        <fullName evidence="2">Putative plant transposon protein domain-containing protein</fullName>
    </recommendedName>
</protein>
<sequence length="238" mass="27655">MVHDDLMDAQFKLGTPVRFKNKLWVVKDFKENGVIEIEAPYSRRVKKVDRKQLVGEYLLKDTQKVHLLKSDGNIVVVKEFYTNARRLGDSHTEDYMSYVRGKSIRYDPDSINKFLHVEWTAGVNTSSPPMERPRKENDEVYYKQYCGGDEAAQPIPPRHPSRRRGPPQAHAPPHDVEPFQIRDIRWWTMDEFNNVVAWPEEQAQGREVGAAEAPTMEEDDEDDDDFGDAEEGEEEDFE</sequence>
<evidence type="ECO:0000313" key="4">
    <source>
        <dbReference type="Proteomes" id="UP000053144"/>
    </source>
</evidence>
<dbReference type="Proteomes" id="UP000053144">
    <property type="component" value="Chromosome 2"/>
</dbReference>
<dbReference type="Gramene" id="KOM34705">
    <property type="protein sequence ID" value="KOM34705"/>
    <property type="gene ID" value="LR48_Vigan02g085500"/>
</dbReference>
<dbReference type="InterPro" id="IPR046796">
    <property type="entry name" value="Transposase_32_dom"/>
</dbReference>
<organism evidence="3 4">
    <name type="scientific">Phaseolus angularis</name>
    <name type="common">Azuki bean</name>
    <name type="synonym">Vigna angularis</name>
    <dbReference type="NCBI Taxonomy" id="3914"/>
    <lineage>
        <taxon>Eukaryota</taxon>
        <taxon>Viridiplantae</taxon>
        <taxon>Streptophyta</taxon>
        <taxon>Embryophyta</taxon>
        <taxon>Tracheophyta</taxon>
        <taxon>Spermatophyta</taxon>
        <taxon>Magnoliopsida</taxon>
        <taxon>eudicotyledons</taxon>
        <taxon>Gunneridae</taxon>
        <taxon>Pentapetalae</taxon>
        <taxon>rosids</taxon>
        <taxon>fabids</taxon>
        <taxon>Fabales</taxon>
        <taxon>Fabaceae</taxon>
        <taxon>Papilionoideae</taxon>
        <taxon>50 kb inversion clade</taxon>
        <taxon>NPAAA clade</taxon>
        <taxon>indigoferoid/millettioid clade</taxon>
        <taxon>Phaseoleae</taxon>
        <taxon>Vigna</taxon>
    </lineage>
</organism>
<gene>
    <name evidence="3" type="ORF">LR48_Vigan02g085500</name>
</gene>